<evidence type="ECO:0000259" key="4">
    <source>
        <dbReference type="PROSITE" id="PS50109"/>
    </source>
</evidence>
<accession>A0A1F7R9Z8</accession>
<evidence type="ECO:0000256" key="1">
    <source>
        <dbReference type="ARBA" id="ARBA00000085"/>
    </source>
</evidence>
<comment type="caution">
    <text evidence="5">The sequence shown here is derived from an EMBL/GenBank/DDBJ whole genome shotgun (WGS) entry which is preliminary data.</text>
</comment>
<comment type="catalytic activity">
    <reaction evidence="1">
        <text>ATP + protein L-histidine = ADP + protein N-phospho-L-histidine.</text>
        <dbReference type="EC" id="2.7.13.3"/>
    </reaction>
</comment>
<dbReference type="SMART" id="SM00387">
    <property type="entry name" value="HATPase_c"/>
    <property type="match status" value="1"/>
</dbReference>
<sequence>MQTFAEKKGLKLEFYKPEKPLPKVMVDPFKIQDVILNLLSNAIKYTRQGKVMVSMEQIGNEVITTVEDTGIGIKKEDLDRLFTKYERGSGLAKSTAEGSGIGLYISKKIIDLHHGRI</sequence>
<evidence type="ECO:0000256" key="2">
    <source>
        <dbReference type="ARBA" id="ARBA00012438"/>
    </source>
</evidence>
<evidence type="ECO:0000256" key="3">
    <source>
        <dbReference type="ARBA" id="ARBA00022553"/>
    </source>
</evidence>
<dbReference type="InterPro" id="IPR036890">
    <property type="entry name" value="HATPase_C_sf"/>
</dbReference>
<proteinExistence type="predicted"/>
<dbReference type="Pfam" id="PF02518">
    <property type="entry name" value="HATPase_c"/>
    <property type="match status" value="1"/>
</dbReference>
<dbReference type="PROSITE" id="PS50109">
    <property type="entry name" value="HIS_KIN"/>
    <property type="match status" value="1"/>
</dbReference>
<dbReference type="Gene3D" id="3.30.565.10">
    <property type="entry name" value="Histidine kinase-like ATPase, C-terminal domain"/>
    <property type="match status" value="1"/>
</dbReference>
<dbReference type="Proteomes" id="UP000178526">
    <property type="component" value="Unassembled WGS sequence"/>
</dbReference>
<keyword evidence="3" id="KW-0597">Phosphoprotein</keyword>
<dbReference type="InterPro" id="IPR004358">
    <property type="entry name" value="Sig_transdc_His_kin-like_C"/>
</dbReference>
<name>A0A1F7R9Z8_9BACT</name>
<dbReference type="SUPFAM" id="SSF55874">
    <property type="entry name" value="ATPase domain of HSP90 chaperone/DNA topoisomerase II/histidine kinase"/>
    <property type="match status" value="1"/>
</dbReference>
<dbReference type="EMBL" id="MGDB01000155">
    <property type="protein sequence ID" value="OGL38160.1"/>
    <property type="molecule type" value="Genomic_DNA"/>
</dbReference>
<dbReference type="PANTHER" id="PTHR43547:SF2">
    <property type="entry name" value="HYBRID SIGNAL TRANSDUCTION HISTIDINE KINASE C"/>
    <property type="match status" value="1"/>
</dbReference>
<dbReference type="GO" id="GO:0000155">
    <property type="term" value="F:phosphorelay sensor kinase activity"/>
    <property type="evidence" value="ECO:0007669"/>
    <property type="project" value="TreeGrafter"/>
</dbReference>
<protein>
    <recommendedName>
        <fullName evidence="2">histidine kinase</fullName>
        <ecNumber evidence="2">2.7.13.3</ecNumber>
    </recommendedName>
</protein>
<dbReference type="InterPro" id="IPR005467">
    <property type="entry name" value="His_kinase_dom"/>
</dbReference>
<evidence type="ECO:0000313" key="5">
    <source>
        <dbReference type="EMBL" id="OGL38160.1"/>
    </source>
</evidence>
<dbReference type="PRINTS" id="PR00344">
    <property type="entry name" value="BCTRLSENSOR"/>
</dbReference>
<gene>
    <name evidence="5" type="ORF">A2042_05415</name>
</gene>
<evidence type="ECO:0000313" key="6">
    <source>
        <dbReference type="Proteomes" id="UP000178526"/>
    </source>
</evidence>
<reference evidence="5 6" key="1">
    <citation type="journal article" date="2016" name="Nat. Commun.">
        <title>Thousands of microbial genomes shed light on interconnected biogeochemical processes in an aquifer system.</title>
        <authorList>
            <person name="Anantharaman K."/>
            <person name="Brown C.T."/>
            <person name="Hug L.A."/>
            <person name="Sharon I."/>
            <person name="Castelle C.J."/>
            <person name="Probst A.J."/>
            <person name="Thomas B.C."/>
            <person name="Singh A."/>
            <person name="Wilkins M.J."/>
            <person name="Karaoz U."/>
            <person name="Brodie E.L."/>
            <person name="Williams K.H."/>
            <person name="Hubbard S.S."/>
            <person name="Banfield J.F."/>
        </authorList>
    </citation>
    <scope>NUCLEOTIDE SEQUENCE [LARGE SCALE GENOMIC DNA]</scope>
</reference>
<dbReference type="PANTHER" id="PTHR43547">
    <property type="entry name" value="TWO-COMPONENT HISTIDINE KINASE"/>
    <property type="match status" value="1"/>
</dbReference>
<dbReference type="AlphaFoldDB" id="A0A1F7R9Z8"/>
<feature type="domain" description="Histidine kinase" evidence="4">
    <location>
        <begin position="1"/>
        <end position="117"/>
    </location>
</feature>
<dbReference type="InterPro" id="IPR003594">
    <property type="entry name" value="HATPase_dom"/>
</dbReference>
<organism evidence="5 6">
    <name type="scientific">Candidatus Schekmanbacteria bacterium GWA2_38_11</name>
    <dbReference type="NCBI Taxonomy" id="1817876"/>
    <lineage>
        <taxon>Bacteria</taxon>
        <taxon>Candidatus Schekmaniibacteriota</taxon>
    </lineage>
</organism>
<dbReference type="EC" id="2.7.13.3" evidence="2"/>